<protein>
    <submittedName>
        <fullName evidence="1">Uncharacterized protein</fullName>
    </submittedName>
</protein>
<dbReference type="KEGG" id="csty:KN1_09650"/>
<dbReference type="Proteomes" id="UP000825123">
    <property type="component" value="Chromosome"/>
</dbReference>
<sequence length="33" mass="3580">MVTYFANVSKTLTSHVHKGASTGLGVYELQLLN</sequence>
<organism evidence="1 2">
    <name type="scientific">Stygiolobus caldivivus</name>
    <dbReference type="NCBI Taxonomy" id="2824673"/>
    <lineage>
        <taxon>Archaea</taxon>
        <taxon>Thermoproteota</taxon>
        <taxon>Thermoprotei</taxon>
        <taxon>Sulfolobales</taxon>
        <taxon>Sulfolobaceae</taxon>
        <taxon>Stygiolobus</taxon>
    </lineage>
</organism>
<gene>
    <name evidence="1" type="ORF">KN1_09650</name>
</gene>
<dbReference type="AlphaFoldDB" id="A0A8D5U602"/>
<evidence type="ECO:0000313" key="2">
    <source>
        <dbReference type="Proteomes" id="UP000825123"/>
    </source>
</evidence>
<reference evidence="1 2" key="1">
    <citation type="submission" date="2021-04" db="EMBL/GenBank/DDBJ databases">
        <title>Complete genome sequence of Stygiolobus sp. KN-1.</title>
        <authorList>
            <person name="Nakamura K."/>
            <person name="Sakai H."/>
            <person name="Kurosawa N."/>
        </authorList>
    </citation>
    <scope>NUCLEOTIDE SEQUENCE [LARGE SCALE GENOMIC DNA]</scope>
    <source>
        <strain evidence="1 2">KN-1</strain>
    </source>
</reference>
<dbReference type="EMBL" id="AP024597">
    <property type="protein sequence ID" value="BCU69668.1"/>
    <property type="molecule type" value="Genomic_DNA"/>
</dbReference>
<accession>A0A8D5U602</accession>
<evidence type="ECO:0000313" key="1">
    <source>
        <dbReference type="EMBL" id="BCU69668.1"/>
    </source>
</evidence>
<keyword evidence="2" id="KW-1185">Reference proteome</keyword>
<name>A0A8D5U602_9CREN</name>
<proteinExistence type="predicted"/>